<name>A0ABN9A7D6_RANTA</name>
<evidence type="ECO:0000313" key="2">
    <source>
        <dbReference type="Proteomes" id="UP001176941"/>
    </source>
</evidence>
<dbReference type="Proteomes" id="UP001176941">
    <property type="component" value="Chromosome Y"/>
</dbReference>
<dbReference type="EMBL" id="OX460344">
    <property type="protein sequence ID" value="CAI9181610.1"/>
    <property type="molecule type" value="Genomic_DNA"/>
</dbReference>
<organism evidence="1 2">
    <name type="scientific">Rangifer tarandus platyrhynchus</name>
    <name type="common">Svalbard reindeer</name>
    <dbReference type="NCBI Taxonomy" id="3082113"/>
    <lineage>
        <taxon>Eukaryota</taxon>
        <taxon>Metazoa</taxon>
        <taxon>Chordata</taxon>
        <taxon>Craniata</taxon>
        <taxon>Vertebrata</taxon>
        <taxon>Euteleostomi</taxon>
        <taxon>Mammalia</taxon>
        <taxon>Eutheria</taxon>
        <taxon>Laurasiatheria</taxon>
        <taxon>Artiodactyla</taxon>
        <taxon>Ruminantia</taxon>
        <taxon>Pecora</taxon>
        <taxon>Cervidae</taxon>
        <taxon>Odocoileinae</taxon>
        <taxon>Rangifer</taxon>
    </lineage>
</organism>
<proteinExistence type="predicted"/>
<accession>A0ABN9A7D6</accession>
<protein>
    <submittedName>
        <fullName evidence="1">Uncharacterized protein</fullName>
    </submittedName>
</protein>
<evidence type="ECO:0000313" key="1">
    <source>
        <dbReference type="EMBL" id="CAI9181610.1"/>
    </source>
</evidence>
<keyword evidence="2" id="KW-1185">Reference proteome</keyword>
<gene>
    <name evidence="1" type="ORF">MRATA1EN1_LOCUS30572</name>
</gene>
<sequence length="112" mass="13107">MGEASFSSQFSLETRAHTGDKHCLCGLWVKLQHEIQSHQIPEDTHRGEAPCLWGEWAEFQLEVRSHQTTEDTHRGEALCLWRVWAKFQSETGVIRNQWLHRVEIPYVCMKFG</sequence>
<reference evidence="1" key="1">
    <citation type="submission" date="2023-04" db="EMBL/GenBank/DDBJ databases">
        <authorList>
            <consortium name="ELIXIR-Norway"/>
        </authorList>
    </citation>
    <scope>NUCLEOTIDE SEQUENCE [LARGE SCALE GENOMIC DNA]</scope>
</reference>